<organism evidence="2 3">
    <name type="scientific">Streptomonospora litoralis</name>
    <dbReference type="NCBI Taxonomy" id="2498135"/>
    <lineage>
        <taxon>Bacteria</taxon>
        <taxon>Bacillati</taxon>
        <taxon>Actinomycetota</taxon>
        <taxon>Actinomycetes</taxon>
        <taxon>Streptosporangiales</taxon>
        <taxon>Nocardiopsidaceae</taxon>
        <taxon>Streptomonospora</taxon>
    </lineage>
</organism>
<evidence type="ECO:0000256" key="1">
    <source>
        <dbReference type="SAM" id="MobiDB-lite"/>
    </source>
</evidence>
<dbReference type="Proteomes" id="UP000292235">
    <property type="component" value="Chromosome"/>
</dbReference>
<feature type="region of interest" description="Disordered" evidence="1">
    <location>
        <begin position="36"/>
        <end position="59"/>
    </location>
</feature>
<gene>
    <name evidence="2" type="ORF">EKD16_20185</name>
</gene>
<protein>
    <submittedName>
        <fullName evidence="2">Uncharacterized protein</fullName>
    </submittedName>
</protein>
<accession>A0A4P6Q663</accession>
<dbReference type="EMBL" id="CP036455">
    <property type="protein sequence ID" value="QBI55800.1"/>
    <property type="molecule type" value="Genomic_DNA"/>
</dbReference>
<sequence>MDVSAYFVNAATRQMAETEAIEDKFREVDALIDSVEEEGRLLGPPSDDETEPVTLTEEERRHVERVVGLVLGAADDDPSSGGAAA</sequence>
<keyword evidence="3" id="KW-1185">Reference proteome</keyword>
<dbReference type="KEGG" id="strr:EKD16_20185"/>
<reference evidence="2 3" key="1">
    <citation type="submission" date="2019-02" db="EMBL/GenBank/DDBJ databases">
        <authorList>
            <person name="Khodamoradi S."/>
            <person name="Hahnke R.L."/>
            <person name="Kaempfer P."/>
            <person name="Schumann P."/>
            <person name="Rohde M."/>
            <person name="Steinert M."/>
            <person name="Luzhetskyy A."/>
            <person name="Wink J."/>
            <person name="Ruckert C."/>
        </authorList>
    </citation>
    <scope>NUCLEOTIDE SEQUENCE [LARGE SCALE GENOMIC DNA]</scope>
    <source>
        <strain evidence="2 3">M2</strain>
    </source>
</reference>
<proteinExistence type="predicted"/>
<evidence type="ECO:0000313" key="2">
    <source>
        <dbReference type="EMBL" id="QBI55800.1"/>
    </source>
</evidence>
<name>A0A4P6Q663_9ACTN</name>
<dbReference type="AlphaFoldDB" id="A0A4P6Q663"/>
<evidence type="ECO:0000313" key="3">
    <source>
        <dbReference type="Proteomes" id="UP000292235"/>
    </source>
</evidence>